<gene>
    <name evidence="2" type="ORF">VITISV_043527</name>
</gene>
<feature type="region of interest" description="Disordered" evidence="1">
    <location>
        <begin position="121"/>
        <end position="144"/>
    </location>
</feature>
<evidence type="ECO:0000256" key="1">
    <source>
        <dbReference type="SAM" id="MobiDB-lite"/>
    </source>
</evidence>
<name>A5C3F4_VITVI</name>
<dbReference type="EMBL" id="AM480754">
    <property type="protein sequence ID" value="CAN68596.1"/>
    <property type="molecule type" value="Genomic_DNA"/>
</dbReference>
<dbReference type="AlphaFoldDB" id="A5C3F4"/>
<accession>A5C3F4</accession>
<sequence length="256" mass="28679">MATFYEIISQLQDARYEIKGWLRKRPSAAKPFRSLITPPCENFHSCETPPWHTSAISQPMPPFRSCEILCEITKPFKNSISQPKPHFVVGKTPTKHPLAHECHFTAVKWVAKTALGWENGTSLRNGAKTKHPSRGPPSGYKITRPTLGKASDLRPLRCTSLSLASLWEVINFVDYSYLRTEIKLKVVIDMKDSGSGAQGSRSYETLKVVDGMNELGSRELKPLDSMNQSGLWVTLATMGRELWDLDVVKIHGLSLT</sequence>
<evidence type="ECO:0000313" key="2">
    <source>
        <dbReference type="EMBL" id="CAN68596.1"/>
    </source>
</evidence>
<protein>
    <submittedName>
        <fullName evidence="2">Uncharacterized protein</fullName>
    </submittedName>
</protein>
<organism evidence="2">
    <name type="scientific">Vitis vinifera</name>
    <name type="common">Grape</name>
    <dbReference type="NCBI Taxonomy" id="29760"/>
    <lineage>
        <taxon>Eukaryota</taxon>
        <taxon>Viridiplantae</taxon>
        <taxon>Streptophyta</taxon>
        <taxon>Embryophyta</taxon>
        <taxon>Tracheophyta</taxon>
        <taxon>Spermatophyta</taxon>
        <taxon>Magnoliopsida</taxon>
        <taxon>eudicotyledons</taxon>
        <taxon>Gunneridae</taxon>
        <taxon>Pentapetalae</taxon>
        <taxon>rosids</taxon>
        <taxon>Vitales</taxon>
        <taxon>Vitaceae</taxon>
        <taxon>Viteae</taxon>
        <taxon>Vitis</taxon>
    </lineage>
</organism>
<proteinExistence type="predicted"/>
<reference evidence="2" key="1">
    <citation type="journal article" date="2007" name="PLoS ONE">
        <title>The first genome sequence of an elite grapevine cultivar (Pinot noir Vitis vinifera L.): coping with a highly heterozygous genome.</title>
        <authorList>
            <person name="Velasco R."/>
            <person name="Zharkikh A."/>
            <person name="Troggio M."/>
            <person name="Cartwright D.A."/>
            <person name="Cestaro A."/>
            <person name="Pruss D."/>
            <person name="Pindo M."/>
            <person name="FitzGerald L.M."/>
            <person name="Vezzulli S."/>
            <person name="Reid J."/>
            <person name="Malacarne G."/>
            <person name="Iliev D."/>
            <person name="Coppola G."/>
            <person name="Wardell B."/>
            <person name="Micheletti D."/>
            <person name="Macalma T."/>
            <person name="Facci M."/>
            <person name="Mitchell J.T."/>
            <person name="Perazzolli M."/>
            <person name="Eldredge G."/>
            <person name="Gatto P."/>
            <person name="Oyzerski R."/>
            <person name="Moretto M."/>
            <person name="Gutin N."/>
            <person name="Stefanini M."/>
            <person name="Chen Y."/>
            <person name="Segala C."/>
            <person name="Davenport C."/>
            <person name="Dematte L."/>
            <person name="Mraz A."/>
            <person name="Battilana J."/>
            <person name="Stormo K."/>
            <person name="Costa F."/>
            <person name="Tao Q."/>
            <person name="Si-Ammour A."/>
            <person name="Harkins T."/>
            <person name="Lackey A."/>
            <person name="Perbost C."/>
            <person name="Taillon B."/>
            <person name="Stella A."/>
            <person name="Solovyev V."/>
            <person name="Fawcett J.A."/>
            <person name="Sterck L."/>
            <person name="Vandepoele K."/>
            <person name="Grando S.M."/>
            <person name="Toppo S."/>
            <person name="Moser C."/>
            <person name="Lanchbury J."/>
            <person name="Bogden R."/>
            <person name="Skolnick M."/>
            <person name="Sgaramella V."/>
            <person name="Bhatnagar S.K."/>
            <person name="Fontana P."/>
            <person name="Gutin A."/>
            <person name="Van de Peer Y."/>
            <person name="Salamini F."/>
            <person name="Viola R."/>
        </authorList>
    </citation>
    <scope>NUCLEOTIDE SEQUENCE</scope>
</reference>